<reference evidence="2 3" key="1">
    <citation type="submission" date="2021-01" db="EMBL/GenBank/DDBJ databases">
        <title>FDA dAtabase for Regulatory Grade micrObial Sequences (FDA-ARGOS): Supporting development and validation of Infectious Disease Dx tests.</title>
        <authorList>
            <person name="Nelson B."/>
            <person name="Plummer A."/>
            <person name="Tallon L."/>
            <person name="Sadzewicz L."/>
            <person name="Zhao X."/>
            <person name="Boylan J."/>
            <person name="Ott S."/>
            <person name="Bowen H."/>
            <person name="Vavikolanu K."/>
            <person name="Mehta A."/>
            <person name="Aluvathingal J."/>
            <person name="Nadendla S."/>
            <person name="Myers T."/>
            <person name="Yan Y."/>
            <person name="Sichtig H."/>
        </authorList>
    </citation>
    <scope>NUCLEOTIDE SEQUENCE [LARGE SCALE GENOMIC DNA]</scope>
    <source>
        <strain evidence="2 3">FDAARGOS_1161</strain>
    </source>
</reference>
<evidence type="ECO:0000256" key="1">
    <source>
        <dbReference type="SAM" id="SignalP"/>
    </source>
</evidence>
<evidence type="ECO:0000313" key="2">
    <source>
        <dbReference type="EMBL" id="QQT01227.1"/>
    </source>
</evidence>
<gene>
    <name evidence="2" type="ORF">I6J18_04885</name>
</gene>
<keyword evidence="3" id="KW-1185">Reference proteome</keyword>
<evidence type="ECO:0000313" key="3">
    <source>
        <dbReference type="Proteomes" id="UP000595254"/>
    </source>
</evidence>
<feature type="signal peptide" evidence="1">
    <location>
        <begin position="1"/>
        <end position="26"/>
    </location>
</feature>
<dbReference type="KEGG" id="ppsr:I6J18_04885"/>
<protein>
    <submittedName>
        <fullName evidence="2">Uncharacterized protein</fullName>
    </submittedName>
</protein>
<keyword evidence="1" id="KW-0732">Signal</keyword>
<proteinExistence type="predicted"/>
<dbReference type="EMBL" id="CP068053">
    <property type="protein sequence ID" value="QQT01227.1"/>
    <property type="molecule type" value="Genomic_DNA"/>
</dbReference>
<dbReference type="AlphaFoldDB" id="A0A974S118"/>
<dbReference type="PROSITE" id="PS51257">
    <property type="entry name" value="PROKAR_LIPOPROTEIN"/>
    <property type="match status" value="1"/>
</dbReference>
<dbReference type="Proteomes" id="UP000595254">
    <property type="component" value="Chromosome"/>
</dbReference>
<organism evidence="2 3">
    <name type="scientific">Peribacillus psychrosaccharolyticus</name>
    <name type="common">Bacillus psychrosaccharolyticus</name>
    <dbReference type="NCBI Taxonomy" id="1407"/>
    <lineage>
        <taxon>Bacteria</taxon>
        <taxon>Bacillati</taxon>
        <taxon>Bacillota</taxon>
        <taxon>Bacilli</taxon>
        <taxon>Bacillales</taxon>
        <taxon>Bacillaceae</taxon>
        <taxon>Peribacillus</taxon>
    </lineage>
</organism>
<feature type="chain" id="PRO_5039085467" evidence="1">
    <location>
        <begin position="27"/>
        <end position="81"/>
    </location>
</feature>
<dbReference type="RefSeq" id="WP_201647936.1">
    <property type="nucleotide sequence ID" value="NZ_CP068053.1"/>
</dbReference>
<sequence>MQKKMNYLILLLTTIFMVGCTNVEDASITDGETDPQEVTTVNKNKKSEKEETITTVVNEPVVEETPTQPNNVIQVIELTFL</sequence>
<accession>A0A974S118</accession>
<name>A0A974S118_PERPY</name>